<keyword evidence="3" id="KW-1185">Reference proteome</keyword>
<protein>
    <recommendedName>
        <fullName evidence="4">Flp/Fap pilin component</fullName>
    </recommendedName>
</protein>
<proteinExistence type="predicted"/>
<gene>
    <name evidence="2" type="ORF">G293_01995</name>
</gene>
<keyword evidence="1" id="KW-0472">Membrane</keyword>
<reference evidence="2 3" key="1">
    <citation type="journal article" date="2015" name="Genome Announc.">
        <title>Complete Genome Sequence of 'Candidatus Liberibacter africanus,' a Bacterium Associated with Citrus Huanglongbing.</title>
        <authorList>
            <person name="Lin H."/>
            <person name="Pietersen G."/>
            <person name="Han C."/>
            <person name="Read D.A."/>
            <person name="Lou B."/>
            <person name="Gupta G."/>
            <person name="Civerolo E.L."/>
        </authorList>
    </citation>
    <scope>NUCLEOTIDE SEQUENCE [LARGE SCALE GENOMIC DNA]</scope>
    <source>
        <strain evidence="2 3">PTSAPSY</strain>
    </source>
</reference>
<dbReference type="STRING" id="1277257.G293_01995"/>
<dbReference type="PATRIC" id="fig|1277257.4.peg.432"/>
<dbReference type="KEGG" id="lau:G293_01995"/>
<sequence>MISYLKKVLKEESGATAIEYALLASLLGLAIISSVIALGEKLKAVFGGISDSLKVTEIKK</sequence>
<organism evidence="2 3">
    <name type="scientific">Candidatus Liberibacter africanus PTSAPSY</name>
    <dbReference type="NCBI Taxonomy" id="1277257"/>
    <lineage>
        <taxon>Bacteria</taxon>
        <taxon>Pseudomonadati</taxon>
        <taxon>Pseudomonadota</taxon>
        <taxon>Alphaproteobacteria</taxon>
        <taxon>Hyphomicrobiales</taxon>
        <taxon>Rhizobiaceae</taxon>
        <taxon>Liberibacter</taxon>
    </lineage>
</organism>
<dbReference type="Pfam" id="PF04964">
    <property type="entry name" value="Flp_Fap"/>
    <property type="match status" value="1"/>
</dbReference>
<evidence type="ECO:0000256" key="1">
    <source>
        <dbReference type="SAM" id="Phobius"/>
    </source>
</evidence>
<keyword evidence="1" id="KW-1133">Transmembrane helix</keyword>
<dbReference type="InterPro" id="IPR007047">
    <property type="entry name" value="Flp_Fap"/>
</dbReference>
<dbReference type="RefSeq" id="WP_047264081.1">
    <property type="nucleotide sequence ID" value="NZ_CP004021.1"/>
</dbReference>
<keyword evidence="1" id="KW-0812">Transmembrane</keyword>
<evidence type="ECO:0000313" key="2">
    <source>
        <dbReference type="EMBL" id="AKK20031.1"/>
    </source>
</evidence>
<accession>A0A0G3I2D4</accession>
<evidence type="ECO:0000313" key="3">
    <source>
        <dbReference type="Proteomes" id="UP000035503"/>
    </source>
</evidence>
<evidence type="ECO:0008006" key="4">
    <source>
        <dbReference type="Google" id="ProtNLM"/>
    </source>
</evidence>
<name>A0A0G3I2D4_LIBAF</name>
<dbReference type="AlphaFoldDB" id="A0A0G3I2D4"/>
<feature type="transmembrane region" description="Helical" evidence="1">
    <location>
        <begin position="20"/>
        <end position="39"/>
    </location>
</feature>
<dbReference type="Proteomes" id="UP000035503">
    <property type="component" value="Chromosome"/>
</dbReference>
<dbReference type="EMBL" id="CP004021">
    <property type="protein sequence ID" value="AKK20031.1"/>
    <property type="molecule type" value="Genomic_DNA"/>
</dbReference>